<dbReference type="PANTHER" id="PTHR13353">
    <property type="entry name" value="TRANSMEMBRANE PROTEIN 19"/>
    <property type="match status" value="1"/>
</dbReference>
<reference evidence="7" key="2">
    <citation type="submission" date="2022-09" db="EMBL/GenBank/DDBJ databases">
        <authorList>
            <person name="Sun Q."/>
            <person name="Ohkuma M."/>
        </authorList>
    </citation>
    <scope>NUCLEOTIDE SEQUENCE</scope>
    <source>
        <strain evidence="7">JCM 13583</strain>
    </source>
</reference>
<dbReference type="GO" id="GO:0016020">
    <property type="term" value="C:membrane"/>
    <property type="evidence" value="ECO:0007669"/>
    <property type="project" value="UniProtKB-SubCell"/>
</dbReference>
<proteinExistence type="inferred from homology"/>
<feature type="transmembrane region" description="Helical" evidence="6">
    <location>
        <begin position="58"/>
        <end position="81"/>
    </location>
</feature>
<evidence type="ECO:0000313" key="8">
    <source>
        <dbReference type="Proteomes" id="UP000632195"/>
    </source>
</evidence>
<accession>A0AA37BR87</accession>
<dbReference type="Pfam" id="PF01940">
    <property type="entry name" value="DUF92"/>
    <property type="match status" value="1"/>
</dbReference>
<keyword evidence="3 6" id="KW-0812">Transmembrane</keyword>
<keyword evidence="8" id="KW-1185">Reference proteome</keyword>
<evidence type="ECO:0000256" key="1">
    <source>
        <dbReference type="ARBA" id="ARBA00004141"/>
    </source>
</evidence>
<evidence type="ECO:0000313" key="7">
    <source>
        <dbReference type="EMBL" id="GGM73745.1"/>
    </source>
</evidence>
<evidence type="ECO:0000256" key="2">
    <source>
        <dbReference type="ARBA" id="ARBA00009012"/>
    </source>
</evidence>
<evidence type="ECO:0000256" key="6">
    <source>
        <dbReference type="SAM" id="Phobius"/>
    </source>
</evidence>
<dbReference type="PANTHER" id="PTHR13353:SF5">
    <property type="entry name" value="TRANSMEMBRANE PROTEIN 19"/>
    <property type="match status" value="1"/>
</dbReference>
<sequence>MFAVSSHFATRAYMEYKTKNNLQEGAHGERRGSNVFYAALVGTVLTLFNFLRPAHLPYFTLFAISLSVVNADTFASEIGVIDRNVYMITNFKRTVPGVNGGVSLTGEMAALGGSLIVGIAYLILVPGRPNPAYFAAVVLMGFLGCQIDSVLGATLENREKLTKGEVNLISSLLPVIISALIFY</sequence>
<evidence type="ECO:0008006" key="9">
    <source>
        <dbReference type="Google" id="ProtNLM"/>
    </source>
</evidence>
<feature type="transmembrane region" description="Helical" evidence="6">
    <location>
        <begin position="102"/>
        <end position="125"/>
    </location>
</feature>
<evidence type="ECO:0000256" key="5">
    <source>
        <dbReference type="ARBA" id="ARBA00023136"/>
    </source>
</evidence>
<evidence type="ECO:0000256" key="3">
    <source>
        <dbReference type="ARBA" id="ARBA00022692"/>
    </source>
</evidence>
<dbReference type="Proteomes" id="UP000632195">
    <property type="component" value="Unassembled WGS sequence"/>
</dbReference>
<protein>
    <recommendedName>
        <fullName evidence="9">DUF92 domain-containing protein</fullName>
    </recommendedName>
</protein>
<organism evidence="7 8">
    <name type="scientific">Thermogymnomonas acidicola</name>
    <dbReference type="NCBI Taxonomy" id="399579"/>
    <lineage>
        <taxon>Archaea</taxon>
        <taxon>Methanobacteriati</taxon>
        <taxon>Thermoplasmatota</taxon>
        <taxon>Thermoplasmata</taxon>
        <taxon>Thermoplasmatales</taxon>
        <taxon>Thermogymnomonas</taxon>
    </lineage>
</organism>
<dbReference type="EMBL" id="BMNY01000001">
    <property type="protein sequence ID" value="GGM73745.1"/>
    <property type="molecule type" value="Genomic_DNA"/>
</dbReference>
<comment type="subcellular location">
    <subcellularLocation>
        <location evidence="1">Membrane</location>
        <topology evidence="1">Multi-pass membrane protein</topology>
    </subcellularLocation>
</comment>
<reference evidence="7" key="1">
    <citation type="journal article" date="2014" name="Int. J. Syst. Evol. Microbiol.">
        <title>Complete genome sequence of Corynebacterium casei LMG S-19264T (=DSM 44701T), isolated from a smear-ripened cheese.</title>
        <authorList>
            <consortium name="US DOE Joint Genome Institute (JGI-PGF)"/>
            <person name="Walter F."/>
            <person name="Albersmeier A."/>
            <person name="Kalinowski J."/>
            <person name="Ruckert C."/>
        </authorList>
    </citation>
    <scope>NUCLEOTIDE SEQUENCE</scope>
    <source>
        <strain evidence="7">JCM 13583</strain>
    </source>
</reference>
<comment type="caution">
    <text evidence="7">The sequence shown here is derived from an EMBL/GenBank/DDBJ whole genome shotgun (WGS) entry which is preliminary data.</text>
</comment>
<keyword evidence="5 6" id="KW-0472">Membrane</keyword>
<dbReference type="AlphaFoldDB" id="A0AA37BR87"/>
<dbReference type="InterPro" id="IPR002794">
    <property type="entry name" value="DUF92_TMEM19"/>
</dbReference>
<feature type="transmembrane region" description="Helical" evidence="6">
    <location>
        <begin position="131"/>
        <end position="154"/>
    </location>
</feature>
<evidence type="ECO:0000256" key="4">
    <source>
        <dbReference type="ARBA" id="ARBA00022989"/>
    </source>
</evidence>
<comment type="similarity">
    <text evidence="2">Belongs to the TMEM19 family.</text>
</comment>
<name>A0AA37BR87_9ARCH</name>
<feature type="transmembrane region" description="Helical" evidence="6">
    <location>
        <begin position="35"/>
        <end position="52"/>
    </location>
</feature>
<keyword evidence="4 6" id="KW-1133">Transmembrane helix</keyword>
<gene>
    <name evidence="7" type="ORF">GCM10007108_09610</name>
</gene>